<comment type="caution">
    <text evidence="7">The sequence shown here is derived from an EMBL/GenBank/DDBJ whole genome shotgun (WGS) entry which is preliminary data.</text>
</comment>
<dbReference type="FunFam" id="3.20.20.80:FF:000010">
    <property type="entry name" value="glucan endo-1,3-beta-glucosidase, basic"/>
    <property type="match status" value="1"/>
</dbReference>
<keyword evidence="8" id="KW-1185">Reference proteome</keyword>
<evidence type="ECO:0000313" key="7">
    <source>
        <dbReference type="EMBL" id="KAF7148227.1"/>
    </source>
</evidence>
<reference evidence="7" key="1">
    <citation type="submission" date="2019-11" db="EMBL/GenBank/DDBJ databases">
        <authorList>
            <person name="Liu Y."/>
            <person name="Hou J."/>
            <person name="Li T.-Q."/>
            <person name="Guan C.-H."/>
            <person name="Wu X."/>
            <person name="Wu H.-Z."/>
            <person name="Ling F."/>
            <person name="Zhang R."/>
            <person name="Shi X.-G."/>
            <person name="Ren J.-P."/>
            <person name="Chen E.-F."/>
            <person name="Sun J.-M."/>
        </authorList>
    </citation>
    <scope>NUCLEOTIDE SEQUENCE</scope>
    <source>
        <strain evidence="7">Adult_tree_wgs_1</strain>
        <tissue evidence="7">Leaves</tissue>
    </source>
</reference>
<comment type="similarity">
    <text evidence="1 4">Belongs to the glycosyl hydrolase 17 family.</text>
</comment>
<evidence type="ECO:0000256" key="3">
    <source>
        <dbReference type="ARBA" id="ARBA00023295"/>
    </source>
</evidence>
<dbReference type="OrthoDB" id="941679at2759"/>
<accession>A0A834LS56</accession>
<dbReference type="InterPro" id="IPR017853">
    <property type="entry name" value="GH"/>
</dbReference>
<organism evidence="7 8">
    <name type="scientific">Rhododendron simsii</name>
    <name type="common">Sims's rhododendron</name>
    <dbReference type="NCBI Taxonomy" id="118357"/>
    <lineage>
        <taxon>Eukaryota</taxon>
        <taxon>Viridiplantae</taxon>
        <taxon>Streptophyta</taxon>
        <taxon>Embryophyta</taxon>
        <taxon>Tracheophyta</taxon>
        <taxon>Spermatophyta</taxon>
        <taxon>Magnoliopsida</taxon>
        <taxon>eudicotyledons</taxon>
        <taxon>Gunneridae</taxon>
        <taxon>Pentapetalae</taxon>
        <taxon>asterids</taxon>
        <taxon>Ericales</taxon>
        <taxon>Ericaceae</taxon>
        <taxon>Ericoideae</taxon>
        <taxon>Rhodoreae</taxon>
        <taxon>Rhododendron</taxon>
    </lineage>
</organism>
<proteinExistence type="inferred from homology"/>
<evidence type="ECO:0000256" key="1">
    <source>
        <dbReference type="ARBA" id="ARBA00008773"/>
    </source>
</evidence>
<protein>
    <recommendedName>
        <fullName evidence="9">Glucan endo-1,3-beta-D-glucosidase</fullName>
    </recommendedName>
</protein>
<name>A0A834LS56_RHOSS</name>
<dbReference type="Pfam" id="PF00332">
    <property type="entry name" value="Glyco_hydro_17"/>
    <property type="match status" value="1"/>
</dbReference>
<dbReference type="GO" id="GO:0005975">
    <property type="term" value="P:carbohydrate metabolic process"/>
    <property type="evidence" value="ECO:0007669"/>
    <property type="project" value="InterPro"/>
</dbReference>
<dbReference type="EMBL" id="WJXA01000003">
    <property type="protein sequence ID" value="KAF7148227.1"/>
    <property type="molecule type" value="Genomic_DNA"/>
</dbReference>
<sequence>MHRLSCPSWTSSTSPLRHKHGPESDTMLKLRPNSRLEVLSALTQLNGRFYEFVPPSPKSKRHLLHESVTRHLALHVHYGHRLLRSYFAPTTSLYYTNKMASSSFWLSLALSITLAHGQVCTTGTGSLCLGVCYGMMGDNLPSATDVVALYKSVGISSMRLFEPNPDALQALRGSQINISLGVRNEDLPSIATSQELANSWFSSNVAPYLNDMTVEYITVGNEVVPGEYASYVAPAMQNLQNILDTQGLAGVSVTTVVSTAALSTSYPPSAGAFSTDIVEILRLLSAQASPLMVNVYPYFAYAADPANVPLDYALFTATGPVVQDGNLSYQNLFDAIIDAFYWAMEREGVTDVGVVVSETGWPSDGNGDFTTAELAATYNRNFAEHISKNGTPKRPQAYIEGYIFAMFNENLKPPGVEQHFGLFQPSTQPVYSLFPIH</sequence>
<dbReference type="Proteomes" id="UP000626092">
    <property type="component" value="Unassembled WGS sequence"/>
</dbReference>
<evidence type="ECO:0000256" key="5">
    <source>
        <dbReference type="RuleBase" id="RU004336"/>
    </source>
</evidence>
<keyword evidence="3 5" id="KW-0326">Glycosidase</keyword>
<evidence type="ECO:0008006" key="9">
    <source>
        <dbReference type="Google" id="ProtNLM"/>
    </source>
</evidence>
<dbReference type="GO" id="GO:0004553">
    <property type="term" value="F:hydrolase activity, hydrolyzing O-glycosyl compounds"/>
    <property type="evidence" value="ECO:0007669"/>
    <property type="project" value="InterPro"/>
</dbReference>
<dbReference type="InterPro" id="IPR044965">
    <property type="entry name" value="Glyco_hydro_17_plant"/>
</dbReference>
<dbReference type="PROSITE" id="PS00587">
    <property type="entry name" value="GLYCOSYL_HYDROL_F17"/>
    <property type="match status" value="1"/>
</dbReference>
<dbReference type="InterPro" id="IPR000490">
    <property type="entry name" value="Glyco_hydro_17"/>
</dbReference>
<gene>
    <name evidence="7" type="ORF">RHSIM_Rhsim03G0228500</name>
</gene>
<dbReference type="SUPFAM" id="SSF51445">
    <property type="entry name" value="(Trans)glycosidases"/>
    <property type="match status" value="1"/>
</dbReference>
<feature type="region of interest" description="Disordered" evidence="6">
    <location>
        <begin position="1"/>
        <end position="27"/>
    </location>
</feature>
<evidence type="ECO:0000256" key="6">
    <source>
        <dbReference type="SAM" id="MobiDB-lite"/>
    </source>
</evidence>
<dbReference type="PANTHER" id="PTHR32227">
    <property type="entry name" value="GLUCAN ENDO-1,3-BETA-GLUCOSIDASE BG1-RELATED-RELATED"/>
    <property type="match status" value="1"/>
</dbReference>
<evidence type="ECO:0000256" key="2">
    <source>
        <dbReference type="ARBA" id="ARBA00022801"/>
    </source>
</evidence>
<keyword evidence="2 5" id="KW-0378">Hydrolase</keyword>
<evidence type="ECO:0000313" key="8">
    <source>
        <dbReference type="Proteomes" id="UP000626092"/>
    </source>
</evidence>
<evidence type="ECO:0000256" key="4">
    <source>
        <dbReference type="RuleBase" id="RU004335"/>
    </source>
</evidence>
<dbReference type="Gene3D" id="3.20.20.80">
    <property type="entry name" value="Glycosidases"/>
    <property type="match status" value="1"/>
</dbReference>
<dbReference type="AlphaFoldDB" id="A0A834LS56"/>